<gene>
    <name evidence="7" type="ORF">FC92_GL001787</name>
</gene>
<dbReference type="PATRIC" id="fig|1423759.3.peg.1868"/>
<comment type="cofactor">
    <cofactor evidence="1">
        <name>FAD</name>
        <dbReference type="ChEBI" id="CHEBI:57692"/>
    </cofactor>
</comment>
<dbReference type="FunFam" id="3.90.700.10:FF:000007">
    <property type="entry name" value="NADH-dependent fumarate reductase"/>
    <property type="match status" value="1"/>
</dbReference>
<dbReference type="AlphaFoldDB" id="A0A0R1M716"/>
<evidence type="ECO:0000313" key="8">
    <source>
        <dbReference type="Proteomes" id="UP000051448"/>
    </source>
</evidence>
<dbReference type="InterPro" id="IPR050315">
    <property type="entry name" value="FAD-oxidoreductase_2"/>
</dbReference>
<keyword evidence="2 5" id="KW-0285">Flavoprotein</keyword>
<dbReference type="InterPro" id="IPR027477">
    <property type="entry name" value="Succ_DH/fumarate_Rdtase_cat_sf"/>
</dbReference>
<feature type="domain" description="FAD-dependent oxidoreductase 2 FAD-binding" evidence="6">
    <location>
        <begin position="26"/>
        <end position="449"/>
    </location>
</feature>
<dbReference type="InterPro" id="IPR003953">
    <property type="entry name" value="FAD-dep_OxRdtase_2_FAD-bd"/>
</dbReference>
<dbReference type="NCBIfam" id="NF005064">
    <property type="entry name" value="PRK06481.1"/>
    <property type="match status" value="1"/>
</dbReference>
<evidence type="ECO:0000256" key="2">
    <source>
        <dbReference type="ARBA" id="ARBA00022630"/>
    </source>
</evidence>
<dbReference type="PRINTS" id="PR00368">
    <property type="entry name" value="FADPNR"/>
</dbReference>
<name>A0A0R1M716_9LACO</name>
<comment type="caution">
    <text evidence="7">The sequence shown here is derived from an EMBL/GenBank/DDBJ whole genome shotgun (WGS) entry which is preliminary data.</text>
</comment>
<dbReference type="GO" id="GO:0033765">
    <property type="term" value="F:steroid dehydrogenase activity, acting on the CH-CH group of donors"/>
    <property type="evidence" value="ECO:0007669"/>
    <property type="project" value="UniProtKB-ARBA"/>
</dbReference>
<dbReference type="PANTHER" id="PTHR43400">
    <property type="entry name" value="FUMARATE REDUCTASE"/>
    <property type="match status" value="1"/>
</dbReference>
<dbReference type="STRING" id="1423759.FC92_GL001787"/>
<evidence type="ECO:0000256" key="4">
    <source>
        <dbReference type="ARBA" id="ARBA00023002"/>
    </source>
</evidence>
<dbReference type="Pfam" id="PF00890">
    <property type="entry name" value="FAD_binding_2"/>
    <property type="match status" value="1"/>
</dbReference>
<sequence length="469" mass="50855">MRGAKIMPEKFVFTSNPIEQLEKEYDVVIIGSGSTGLTCAIQAYELGLKPVILEKMDKIGGNTNRASSGMNAAETEVQLANGVVDSFADFYKETYQGGGKLNNQEMLEYFATHTALAIEWLSSHEIELTDLTVTGGMSKKRAHRPASTAPVGAYLIKGLLRIIQKASIPLFTQVKVEHLKKQPSGTQVAISIDEGVQKTIVGRSIVIATGGFGAGSEWIKKYRPELLNYKTTNHSGATGDGLLMAQEIGAELIQMEMIQIHPTVQQDTPHAYLIGETVRGEGAILVSNEGKRFVDELNTRKVVSRAITSLPEKSAYLIFDEKVRSRVKAIEFYNHIGLVESAATVAELAEVLKIDKQNLTSTLAGWNKAVTTKSDTEFGRKTGMNNKLDAGPFYAIHVAPAVHYTMGGIHVDERTRVLDGNGYVIPGIFAAGEVAGGLHGNNRIGGNSIAETVVFGRQAAQQAFVYLKK</sequence>
<keyword evidence="4 5" id="KW-0560">Oxidoreductase</keyword>
<protein>
    <submittedName>
        <fullName evidence="7">Fumarate reductase flavoprotein subunit</fullName>
    </submittedName>
</protein>
<organism evidence="7 8">
    <name type="scientific">Liquorilactobacillus hordei DSM 19519</name>
    <dbReference type="NCBI Taxonomy" id="1423759"/>
    <lineage>
        <taxon>Bacteria</taxon>
        <taxon>Bacillati</taxon>
        <taxon>Bacillota</taxon>
        <taxon>Bacilli</taxon>
        <taxon>Lactobacillales</taxon>
        <taxon>Lactobacillaceae</taxon>
        <taxon>Liquorilactobacillus</taxon>
    </lineage>
</organism>
<comment type="similarity">
    <text evidence="5">Belongs to the FAD-dependent oxidoreductase 2 family. FRD/SDH subfamily.</text>
</comment>
<dbReference type="Proteomes" id="UP000051448">
    <property type="component" value="Unassembled WGS sequence"/>
</dbReference>
<reference evidence="7 8" key="1">
    <citation type="journal article" date="2015" name="Genome Announc.">
        <title>Expanding the biotechnology potential of lactobacilli through comparative genomics of 213 strains and associated genera.</title>
        <authorList>
            <person name="Sun Z."/>
            <person name="Harris H.M."/>
            <person name="McCann A."/>
            <person name="Guo C."/>
            <person name="Argimon S."/>
            <person name="Zhang W."/>
            <person name="Yang X."/>
            <person name="Jeffery I.B."/>
            <person name="Cooney J.C."/>
            <person name="Kagawa T.F."/>
            <person name="Liu W."/>
            <person name="Song Y."/>
            <person name="Salvetti E."/>
            <person name="Wrobel A."/>
            <person name="Rasinkangas P."/>
            <person name="Parkhill J."/>
            <person name="Rea M.C."/>
            <person name="O'Sullivan O."/>
            <person name="Ritari J."/>
            <person name="Douillard F.P."/>
            <person name="Paul Ross R."/>
            <person name="Yang R."/>
            <person name="Briner A.E."/>
            <person name="Felis G.E."/>
            <person name="de Vos W.M."/>
            <person name="Barrangou R."/>
            <person name="Klaenhammer T.R."/>
            <person name="Caufield P.W."/>
            <person name="Cui Y."/>
            <person name="Zhang H."/>
            <person name="O'Toole P.W."/>
        </authorList>
    </citation>
    <scope>NUCLEOTIDE SEQUENCE [LARGE SCALE GENOMIC DNA]</scope>
    <source>
        <strain evidence="7 8">DSM 19519</strain>
    </source>
</reference>
<evidence type="ECO:0000256" key="1">
    <source>
        <dbReference type="ARBA" id="ARBA00001974"/>
    </source>
</evidence>
<keyword evidence="3 5" id="KW-0274">FAD</keyword>
<evidence type="ECO:0000313" key="7">
    <source>
        <dbReference type="EMBL" id="KRL04093.1"/>
    </source>
</evidence>
<dbReference type="InterPro" id="IPR010960">
    <property type="entry name" value="Flavocytochrome_c"/>
</dbReference>
<dbReference type="InterPro" id="IPR036188">
    <property type="entry name" value="FAD/NAD-bd_sf"/>
</dbReference>
<dbReference type="Gene3D" id="3.90.700.10">
    <property type="entry name" value="Succinate dehydrogenase/fumarate reductase flavoprotein, catalytic domain"/>
    <property type="match status" value="1"/>
</dbReference>
<evidence type="ECO:0000256" key="5">
    <source>
        <dbReference type="RuleBase" id="RU366062"/>
    </source>
</evidence>
<accession>A0A0R1M716</accession>
<dbReference type="SUPFAM" id="SSF51905">
    <property type="entry name" value="FAD/NAD(P)-binding domain"/>
    <property type="match status" value="1"/>
</dbReference>
<dbReference type="Gene3D" id="3.50.50.60">
    <property type="entry name" value="FAD/NAD(P)-binding domain"/>
    <property type="match status" value="1"/>
</dbReference>
<dbReference type="GO" id="GO:0010181">
    <property type="term" value="F:FMN binding"/>
    <property type="evidence" value="ECO:0007669"/>
    <property type="project" value="InterPro"/>
</dbReference>
<evidence type="ECO:0000256" key="3">
    <source>
        <dbReference type="ARBA" id="ARBA00022827"/>
    </source>
</evidence>
<keyword evidence="8" id="KW-1185">Reference proteome</keyword>
<dbReference type="PANTHER" id="PTHR43400:SF7">
    <property type="entry name" value="FAD-DEPENDENT OXIDOREDUCTASE 2 FAD BINDING DOMAIN-CONTAINING PROTEIN"/>
    <property type="match status" value="1"/>
</dbReference>
<evidence type="ECO:0000259" key="6">
    <source>
        <dbReference type="Pfam" id="PF00890"/>
    </source>
</evidence>
<proteinExistence type="inferred from homology"/>
<dbReference type="EMBL" id="AZDX01000056">
    <property type="protein sequence ID" value="KRL04093.1"/>
    <property type="molecule type" value="Genomic_DNA"/>
</dbReference>
<dbReference type="NCBIfam" id="TIGR01813">
    <property type="entry name" value="flavo_cyto_c"/>
    <property type="match status" value="1"/>
</dbReference>
<dbReference type="SUPFAM" id="SSF56425">
    <property type="entry name" value="Succinate dehydrogenase/fumarate reductase flavoprotein, catalytic domain"/>
    <property type="match status" value="1"/>
</dbReference>